<evidence type="ECO:0000313" key="9">
    <source>
        <dbReference type="EMBL" id="WET66710.1"/>
    </source>
</evidence>
<evidence type="ECO:0000259" key="6">
    <source>
        <dbReference type="Pfam" id="PF01408"/>
    </source>
</evidence>
<evidence type="ECO:0000256" key="3">
    <source>
        <dbReference type="ARBA" id="ARBA00022801"/>
    </source>
</evidence>
<sequence length="457" mass="51975">MNENRRNFIKQAVIGTGLLLGNSVKAIDLESVKTINESLHTFHKQKFNMCGYRAPKLETVRIGFIGIGNRGIFNMTQMLYIEGIEVKALCDLRQFRIDEAQKLLSDFKNPVACEYGGSPDAWKSVCEQSDIDLIMIAVPRGPLHAKISNYAMLCGKHVAVEVPAIATIDEAWQLVETSEKTKKHCTMLENCCYDFFELLTLNMIRQGLLGTIIHADAAYIHHQNNFVKNRDGDMWRIEESQRHNGNLYPTHGLGPICQAMNINRGDRMTHMVSMSSNDFMMAEMATEFAQKNPIYKYLATDTYRGNMNTSVIRTERGRTIMLQYDTTSPRVYSRIYMVSGTKGAVQKYPFPERISLGDDWVSEKEMENLTEKYMPEIVRRIGNMAKKIGGHGGMDFLMSWRLIDCLRNGLPMDIDVYDAVAWSSIIPLSEWSVKHGSQPVLIPDFTCGSYRLNEPFV</sequence>
<reference evidence="8" key="1">
    <citation type="submission" date="2021-10" db="EMBL/GenBank/DDBJ databases">
        <title>Collection of gut derived symbiotic bacterial strains cultured from healthy donors.</title>
        <authorList>
            <person name="Lin H."/>
            <person name="Littmann E."/>
            <person name="Kohout C."/>
            <person name="Pamer E.G."/>
        </authorList>
    </citation>
    <scope>NUCLEOTIDE SEQUENCE</scope>
    <source>
        <strain evidence="8">DFI.2.94</strain>
    </source>
</reference>
<evidence type="ECO:0000313" key="8">
    <source>
        <dbReference type="EMBL" id="MCB6519727.1"/>
    </source>
</evidence>
<dbReference type="Proteomes" id="UP001198806">
    <property type="component" value="Unassembled WGS sequence"/>
</dbReference>
<dbReference type="Proteomes" id="UP001221009">
    <property type="component" value="Plasmid unnamed"/>
</dbReference>
<evidence type="ECO:0000256" key="4">
    <source>
        <dbReference type="ARBA" id="ARBA00023027"/>
    </source>
</evidence>
<comment type="cofactor">
    <cofactor evidence="1">
        <name>NAD(+)</name>
        <dbReference type="ChEBI" id="CHEBI:57540"/>
    </cofactor>
</comment>
<dbReference type="EMBL" id="CP120354">
    <property type="protein sequence ID" value="WET66710.1"/>
    <property type="molecule type" value="Genomic_DNA"/>
</dbReference>
<protein>
    <submittedName>
        <fullName evidence="8">Gfo/Idh/MocA family oxidoreductase</fullName>
    </submittedName>
</protein>
<dbReference type="PANTHER" id="PTHR43818:SF1">
    <property type="entry name" value="GLYCOSYL HYDROLASE FAMILY 109 PROTEIN"/>
    <property type="match status" value="1"/>
</dbReference>
<evidence type="ECO:0000313" key="11">
    <source>
        <dbReference type="Proteomes" id="UP001221009"/>
    </source>
</evidence>
<keyword evidence="5" id="KW-0326">Glycosidase</keyword>
<keyword evidence="3" id="KW-0378">Hydrolase</keyword>
<organism evidence="8 10">
    <name type="scientific">Parabacteroides distasonis</name>
    <dbReference type="NCBI Taxonomy" id="823"/>
    <lineage>
        <taxon>Bacteria</taxon>
        <taxon>Pseudomonadati</taxon>
        <taxon>Bacteroidota</taxon>
        <taxon>Bacteroidia</taxon>
        <taxon>Bacteroidales</taxon>
        <taxon>Tannerellaceae</taxon>
        <taxon>Parabacteroides</taxon>
    </lineage>
</organism>
<proteinExistence type="inferred from homology"/>
<comment type="similarity">
    <text evidence="2">Belongs to the Gfo/Idh/MocA family. Glycosyl hydrolase 109 subfamily.</text>
</comment>
<evidence type="ECO:0000256" key="5">
    <source>
        <dbReference type="ARBA" id="ARBA00023295"/>
    </source>
</evidence>
<dbReference type="GO" id="GO:0000166">
    <property type="term" value="F:nucleotide binding"/>
    <property type="evidence" value="ECO:0007669"/>
    <property type="project" value="InterPro"/>
</dbReference>
<dbReference type="Gene3D" id="3.40.50.720">
    <property type="entry name" value="NAD(P)-binding Rossmann-like Domain"/>
    <property type="match status" value="1"/>
</dbReference>
<dbReference type="InterPro" id="IPR036291">
    <property type="entry name" value="NAD(P)-bd_dom_sf"/>
</dbReference>
<dbReference type="GO" id="GO:0016798">
    <property type="term" value="F:hydrolase activity, acting on glycosyl bonds"/>
    <property type="evidence" value="ECO:0007669"/>
    <property type="project" value="UniProtKB-KW"/>
</dbReference>
<accession>A0AAP2QA23</accession>
<name>A0AAP2QA23_PARDI</name>
<dbReference type="InterPro" id="IPR050463">
    <property type="entry name" value="Gfo/Idh/MocA_oxidrdct_glycsds"/>
</dbReference>
<evidence type="ECO:0000256" key="2">
    <source>
        <dbReference type="ARBA" id="ARBA00009329"/>
    </source>
</evidence>
<reference evidence="9" key="2">
    <citation type="submission" date="2023-03" db="EMBL/GenBank/DDBJ databases">
        <title>Parabacteroides distasonis, a bacteria resistant against UC.</title>
        <authorList>
            <person name="Dai W."/>
        </authorList>
    </citation>
    <scope>NUCLEOTIDE SEQUENCE</scope>
    <source>
        <strain evidence="9">F1-28</strain>
        <plasmid evidence="9">unnamed</plasmid>
    </source>
</reference>
<evidence type="ECO:0000313" key="10">
    <source>
        <dbReference type="Proteomes" id="UP001198806"/>
    </source>
</evidence>
<dbReference type="PANTHER" id="PTHR43818">
    <property type="entry name" value="BCDNA.GH03377"/>
    <property type="match status" value="1"/>
</dbReference>
<dbReference type="InterPro" id="IPR049303">
    <property type="entry name" value="Glyco_hydro_109_C"/>
</dbReference>
<keyword evidence="9" id="KW-0614">Plasmid</keyword>
<dbReference type="RefSeq" id="WP_034528124.1">
    <property type="nucleotide sequence ID" value="NZ_CP120354.1"/>
</dbReference>
<dbReference type="Gene3D" id="3.30.360.10">
    <property type="entry name" value="Dihydrodipicolinate Reductase, domain 2"/>
    <property type="match status" value="1"/>
</dbReference>
<keyword evidence="4" id="KW-0520">NAD</keyword>
<dbReference type="AlphaFoldDB" id="A0AAP2QA23"/>
<dbReference type="SUPFAM" id="SSF51735">
    <property type="entry name" value="NAD(P)-binding Rossmann-fold domains"/>
    <property type="match status" value="1"/>
</dbReference>
<feature type="domain" description="Glycosyl hydrolase 109 C-terminal" evidence="7">
    <location>
        <begin position="198"/>
        <end position="355"/>
    </location>
</feature>
<dbReference type="InterPro" id="IPR000683">
    <property type="entry name" value="Gfo/Idh/MocA-like_OxRdtase_N"/>
</dbReference>
<geneLocation type="plasmid" evidence="9 11">
    <name>unnamed</name>
</geneLocation>
<evidence type="ECO:0000259" key="7">
    <source>
        <dbReference type="Pfam" id="PF21252"/>
    </source>
</evidence>
<dbReference type="EMBL" id="JAJCNI010000028">
    <property type="protein sequence ID" value="MCB6519727.1"/>
    <property type="molecule type" value="Genomic_DNA"/>
</dbReference>
<dbReference type="Pfam" id="PF21252">
    <property type="entry name" value="Glyco_hydro_109_C"/>
    <property type="match status" value="1"/>
</dbReference>
<dbReference type="Pfam" id="PF01408">
    <property type="entry name" value="GFO_IDH_MocA"/>
    <property type="match status" value="1"/>
</dbReference>
<evidence type="ECO:0000256" key="1">
    <source>
        <dbReference type="ARBA" id="ARBA00001911"/>
    </source>
</evidence>
<gene>
    <name evidence="8" type="ORF">LI194_18235</name>
    <name evidence="9" type="ORF">P2T59_22720</name>
</gene>
<feature type="domain" description="Gfo/Idh/MocA-like oxidoreductase N-terminal" evidence="6">
    <location>
        <begin position="60"/>
        <end position="186"/>
    </location>
</feature>